<comment type="caution">
    <text evidence="2">The sequence shown here is derived from an EMBL/GenBank/DDBJ whole genome shotgun (WGS) entry which is preliminary data.</text>
</comment>
<dbReference type="OrthoDB" id="205211at2157"/>
<keyword evidence="3" id="KW-1185">Reference proteome</keyword>
<feature type="transmembrane region" description="Helical" evidence="1">
    <location>
        <begin position="82"/>
        <end position="103"/>
    </location>
</feature>
<dbReference type="InParanoid" id="A0A554NA68"/>
<organism evidence="2 3">
    <name type="scientific">Haloglomus irregulare</name>
    <dbReference type="NCBI Taxonomy" id="2234134"/>
    <lineage>
        <taxon>Archaea</taxon>
        <taxon>Methanobacteriati</taxon>
        <taxon>Methanobacteriota</taxon>
        <taxon>Stenosarchaea group</taxon>
        <taxon>Halobacteria</taxon>
        <taxon>Halobacteriales</taxon>
        <taxon>Natronomonadaceae</taxon>
        <taxon>Haloglomus</taxon>
    </lineage>
</organism>
<reference evidence="2 3" key="1">
    <citation type="submission" date="2018-06" db="EMBL/GenBank/DDBJ databases">
        <title>Natronomonas sp. F16-60 a new haloarchaeon isolated from a solar saltern of Isla Cristina, Huelva, Spain.</title>
        <authorList>
            <person name="Duran-Viseras A."/>
            <person name="Sanchez-Porro C."/>
            <person name="Ventosa A."/>
        </authorList>
    </citation>
    <scope>NUCLEOTIDE SEQUENCE [LARGE SCALE GENOMIC DNA]</scope>
    <source>
        <strain evidence="2 3">F16-60</strain>
    </source>
</reference>
<accession>A0A554NA68</accession>
<sequence length="104" mass="11413">MAALLVDVIRLLTVLNLLLLLGLAAVWGRNWWDLRSKHALGLFLFATLLIGENALGAYLFMLDPTVSAWVGNPELVPPPAQTAMAAFRVLEFGGLAFLSWVTYD</sequence>
<dbReference type="RefSeq" id="WP_144261701.1">
    <property type="nucleotide sequence ID" value="NZ_QMDX01000004.1"/>
</dbReference>
<evidence type="ECO:0000313" key="2">
    <source>
        <dbReference type="EMBL" id="TSD14255.1"/>
    </source>
</evidence>
<keyword evidence="1" id="KW-0812">Transmembrane</keyword>
<proteinExistence type="predicted"/>
<dbReference type="InterPro" id="IPR058349">
    <property type="entry name" value="DUF8036"/>
</dbReference>
<dbReference type="Proteomes" id="UP000319894">
    <property type="component" value="Unassembled WGS sequence"/>
</dbReference>
<feature type="transmembrane region" description="Helical" evidence="1">
    <location>
        <begin position="39"/>
        <end position="62"/>
    </location>
</feature>
<keyword evidence="1" id="KW-0472">Membrane</keyword>
<evidence type="ECO:0000313" key="3">
    <source>
        <dbReference type="Proteomes" id="UP000319894"/>
    </source>
</evidence>
<dbReference type="EMBL" id="QMDX01000004">
    <property type="protein sequence ID" value="TSD14255.1"/>
    <property type="molecule type" value="Genomic_DNA"/>
</dbReference>
<feature type="transmembrane region" description="Helical" evidence="1">
    <location>
        <begin position="6"/>
        <end position="27"/>
    </location>
</feature>
<keyword evidence="1" id="KW-1133">Transmembrane helix</keyword>
<dbReference type="AlphaFoldDB" id="A0A554NA68"/>
<gene>
    <name evidence="2" type="ORF">DP107_08355</name>
</gene>
<dbReference type="Pfam" id="PF26119">
    <property type="entry name" value="DUF8036"/>
    <property type="match status" value="1"/>
</dbReference>
<name>A0A554NA68_9EURY</name>
<protein>
    <submittedName>
        <fullName evidence="2">Uncharacterized protein</fullName>
    </submittedName>
</protein>
<evidence type="ECO:0000256" key="1">
    <source>
        <dbReference type="SAM" id="Phobius"/>
    </source>
</evidence>